<dbReference type="RefSeq" id="WP_289165880.1">
    <property type="nucleotide sequence ID" value="NZ_JASZZN010000019.1"/>
</dbReference>
<protein>
    <recommendedName>
        <fullName evidence="3">Fe2OG dioxygenase domain-containing protein</fullName>
    </recommendedName>
</protein>
<comment type="caution">
    <text evidence="1">The sequence shown here is derived from an EMBL/GenBank/DDBJ whole genome shotgun (WGS) entry which is preliminary data.</text>
</comment>
<dbReference type="EMBL" id="JASZZN010000019">
    <property type="protein sequence ID" value="MDM4018192.1"/>
    <property type="molecule type" value="Genomic_DNA"/>
</dbReference>
<evidence type="ECO:0000313" key="2">
    <source>
        <dbReference type="Proteomes" id="UP001239462"/>
    </source>
</evidence>
<gene>
    <name evidence="1" type="ORF">QTN89_22270</name>
</gene>
<proteinExistence type="predicted"/>
<evidence type="ECO:0008006" key="3">
    <source>
        <dbReference type="Google" id="ProtNLM"/>
    </source>
</evidence>
<dbReference type="Gene3D" id="2.60.120.620">
    <property type="entry name" value="q2cbj1_9rhob like domain"/>
    <property type="match status" value="1"/>
</dbReference>
<dbReference type="Proteomes" id="UP001239462">
    <property type="component" value="Unassembled WGS sequence"/>
</dbReference>
<accession>A0ABT7PNV7</accession>
<evidence type="ECO:0000313" key="1">
    <source>
        <dbReference type="EMBL" id="MDM4018192.1"/>
    </source>
</evidence>
<name>A0ABT7PNV7_9BACT</name>
<reference evidence="1 2" key="1">
    <citation type="submission" date="2023-06" db="EMBL/GenBank/DDBJ databases">
        <title>Roseiconus lacunae JC819 isolated from Gulf of Mannar region, Tamil Nadu.</title>
        <authorList>
            <person name="Pk S."/>
            <person name="Ch S."/>
            <person name="Ch V.R."/>
        </authorList>
    </citation>
    <scope>NUCLEOTIDE SEQUENCE [LARGE SCALE GENOMIC DNA]</scope>
    <source>
        <strain evidence="1 2">JC819</strain>
    </source>
</reference>
<organism evidence="1 2">
    <name type="scientific">Roseiconus lacunae</name>
    <dbReference type="NCBI Taxonomy" id="2605694"/>
    <lineage>
        <taxon>Bacteria</taxon>
        <taxon>Pseudomonadati</taxon>
        <taxon>Planctomycetota</taxon>
        <taxon>Planctomycetia</taxon>
        <taxon>Pirellulales</taxon>
        <taxon>Pirellulaceae</taxon>
        <taxon>Roseiconus</taxon>
    </lineage>
</organism>
<keyword evidence="2" id="KW-1185">Reference proteome</keyword>
<sequence length="410" mass="44359">MFSQTKGDRADVGGPVGLTLRPLGGKPIDSVSQHQIPNSVNDAVQSSEVHQSWLKQLAKPGWEILAFFAGIVSSTVVRRRDAANDQADVALVNGSVHEDGKSSSVVDLPINGVSRLGSYIGAKGRDPNGDRKGRKTQPIFTERGSSLIRNAGFLDADILRGIIDGDPLLAVIDDAIDPAIAEPMACHLLAAEWGSYSDDIGAGHIGTLKDFNSLFECFEDTACDDYFDRAGQCMPKLSQAIFPYANPAEWILRHLDRVWPWGAELLEIGGRPCYVGLPRAFSEGGAAELHTDRADWDLPAVETSQIKSQLAFNFCLSQTSAPGSGSLALWSGVPDKALYARHRRTDIPYALDESLYGEPDVLFRPLPGQLYIFNASRPHAVRAASGDGTRVTISGFIDYFGEGLPLRLHS</sequence>